<proteinExistence type="predicted"/>
<sequence>MQWCALKTKGCSNAVIGKLTRGHCTLDCKLAALSIILNFAPSIEFSAKQSSNRVLPAKSGFSGASF</sequence>
<protein>
    <submittedName>
        <fullName evidence="1">Transposase</fullName>
    </submittedName>
</protein>
<dbReference type="WBParaSite" id="MCU_008037-RA">
    <property type="protein sequence ID" value="MCU_008037-RA"/>
    <property type="gene ID" value="MCU_008037"/>
</dbReference>
<reference evidence="1" key="1">
    <citation type="submission" date="2019-11" db="UniProtKB">
        <authorList>
            <consortium name="WormBaseParasite"/>
        </authorList>
    </citation>
    <scope>IDENTIFICATION</scope>
</reference>
<dbReference type="AlphaFoldDB" id="A0A5K3FGP8"/>
<name>A0A5K3FGP8_MESCO</name>
<organism evidence="1">
    <name type="scientific">Mesocestoides corti</name>
    <name type="common">Flatworm</name>
    <dbReference type="NCBI Taxonomy" id="53468"/>
    <lineage>
        <taxon>Eukaryota</taxon>
        <taxon>Metazoa</taxon>
        <taxon>Spiralia</taxon>
        <taxon>Lophotrochozoa</taxon>
        <taxon>Platyhelminthes</taxon>
        <taxon>Cestoda</taxon>
        <taxon>Eucestoda</taxon>
        <taxon>Cyclophyllidea</taxon>
        <taxon>Mesocestoididae</taxon>
        <taxon>Mesocestoides</taxon>
    </lineage>
</organism>
<accession>A0A5K3FGP8</accession>
<evidence type="ECO:0000313" key="1">
    <source>
        <dbReference type="WBParaSite" id="MCU_008037-RA"/>
    </source>
</evidence>